<dbReference type="InterPro" id="IPR007387">
    <property type="entry name" value="TRAP_DctQ"/>
</dbReference>
<dbReference type="InterPro" id="IPR055348">
    <property type="entry name" value="DctQ"/>
</dbReference>
<dbReference type="PANTHER" id="PTHR35011">
    <property type="entry name" value="2,3-DIKETO-L-GULONATE TRAP TRANSPORTER SMALL PERMEASE PROTEIN YIAM"/>
    <property type="match status" value="1"/>
</dbReference>
<dbReference type="GO" id="GO:0005886">
    <property type="term" value="C:plasma membrane"/>
    <property type="evidence" value="ECO:0007669"/>
    <property type="project" value="UniProtKB-SubCell"/>
</dbReference>
<feature type="domain" description="Tripartite ATP-independent periplasmic transporters DctQ component" evidence="10">
    <location>
        <begin position="30"/>
        <end position="163"/>
    </location>
</feature>
<dbReference type="EMBL" id="CP028901">
    <property type="protein sequence ID" value="AWB34515.1"/>
    <property type="molecule type" value="Genomic_DNA"/>
</dbReference>
<evidence type="ECO:0000313" key="12">
    <source>
        <dbReference type="Proteomes" id="UP000244571"/>
    </source>
</evidence>
<keyword evidence="12" id="KW-1185">Reference proteome</keyword>
<reference evidence="11 12" key="1">
    <citation type="submission" date="2018-04" db="EMBL/GenBank/DDBJ databases">
        <title>Bordetella sp. HZ20 isolated from seawater.</title>
        <authorList>
            <person name="Sun C."/>
        </authorList>
    </citation>
    <scope>NUCLEOTIDE SEQUENCE [LARGE SCALE GENOMIC DNA]</scope>
    <source>
        <strain evidence="11 12">HZ20</strain>
    </source>
</reference>
<keyword evidence="3" id="KW-1003">Cell membrane</keyword>
<keyword evidence="6 9" id="KW-1133">Transmembrane helix</keyword>
<comment type="subunit">
    <text evidence="9">The complex comprises the extracytoplasmic solute receptor protein and the two transmembrane proteins.</text>
</comment>
<proteinExistence type="inferred from homology"/>
<evidence type="ECO:0000256" key="3">
    <source>
        <dbReference type="ARBA" id="ARBA00022475"/>
    </source>
</evidence>
<keyword evidence="7 9" id="KW-0472">Membrane</keyword>
<evidence type="ECO:0000256" key="9">
    <source>
        <dbReference type="RuleBase" id="RU369079"/>
    </source>
</evidence>
<dbReference type="RefSeq" id="WP_108621931.1">
    <property type="nucleotide sequence ID" value="NZ_CP028901.1"/>
</dbReference>
<feature type="transmembrane region" description="Helical" evidence="9">
    <location>
        <begin position="18"/>
        <end position="39"/>
    </location>
</feature>
<organism evidence="11 12">
    <name type="scientific">Orrella marina</name>
    <dbReference type="NCBI Taxonomy" id="2163011"/>
    <lineage>
        <taxon>Bacteria</taxon>
        <taxon>Pseudomonadati</taxon>
        <taxon>Pseudomonadota</taxon>
        <taxon>Betaproteobacteria</taxon>
        <taxon>Burkholderiales</taxon>
        <taxon>Alcaligenaceae</taxon>
        <taxon>Orrella</taxon>
    </lineage>
</organism>
<sequence>MLTVLSALMRTINGLNKLIGLIFSWAAVGIVLVCFAVVFERYVFGVTRLWAQDLYVWLNGAMFTGVAAFALLRGDHVRVDIFYRPASSRRKAIADLIGVIVFLLPFTYVVYEYCIGFVQRSWGLKEASANVGGMPGLFILKSFIIAFAVLVALQGISMAVRSILMLRNREDLIPEDYRYTPVAQAGKE</sequence>
<keyword evidence="4 9" id="KW-0997">Cell inner membrane</keyword>
<evidence type="ECO:0000256" key="6">
    <source>
        <dbReference type="ARBA" id="ARBA00022989"/>
    </source>
</evidence>
<dbReference type="GO" id="GO:0022857">
    <property type="term" value="F:transmembrane transporter activity"/>
    <property type="evidence" value="ECO:0007669"/>
    <property type="project" value="UniProtKB-UniRule"/>
</dbReference>
<protein>
    <recommendedName>
        <fullName evidence="9">TRAP transporter small permease protein</fullName>
    </recommendedName>
</protein>
<dbReference type="KEGG" id="boz:DBV39_13235"/>
<comment type="function">
    <text evidence="9">Part of the tripartite ATP-independent periplasmic (TRAP) transport system.</text>
</comment>
<keyword evidence="2 9" id="KW-0813">Transport</keyword>
<feature type="transmembrane region" description="Helical" evidence="9">
    <location>
        <begin position="138"/>
        <end position="160"/>
    </location>
</feature>
<feature type="transmembrane region" description="Helical" evidence="9">
    <location>
        <begin position="93"/>
        <end position="118"/>
    </location>
</feature>
<gene>
    <name evidence="11" type="ORF">DBV39_13235</name>
</gene>
<name>A0A2R4XL43_9BURK</name>
<dbReference type="Pfam" id="PF04290">
    <property type="entry name" value="DctQ"/>
    <property type="match status" value="1"/>
</dbReference>
<evidence type="ECO:0000256" key="8">
    <source>
        <dbReference type="ARBA" id="ARBA00038436"/>
    </source>
</evidence>
<evidence type="ECO:0000256" key="1">
    <source>
        <dbReference type="ARBA" id="ARBA00004429"/>
    </source>
</evidence>
<evidence type="ECO:0000259" key="10">
    <source>
        <dbReference type="Pfam" id="PF04290"/>
    </source>
</evidence>
<dbReference type="Proteomes" id="UP000244571">
    <property type="component" value="Chromosome"/>
</dbReference>
<comment type="subcellular location">
    <subcellularLocation>
        <location evidence="1 9">Cell inner membrane</location>
        <topology evidence="1 9">Multi-pass membrane protein</topology>
    </subcellularLocation>
</comment>
<evidence type="ECO:0000256" key="2">
    <source>
        <dbReference type="ARBA" id="ARBA00022448"/>
    </source>
</evidence>
<keyword evidence="5 9" id="KW-0812">Transmembrane</keyword>
<dbReference type="PANTHER" id="PTHR35011:SF4">
    <property type="entry name" value="SLL1102 PROTEIN"/>
    <property type="match status" value="1"/>
</dbReference>
<dbReference type="OrthoDB" id="9795655at2"/>
<evidence type="ECO:0000256" key="7">
    <source>
        <dbReference type="ARBA" id="ARBA00023136"/>
    </source>
</evidence>
<evidence type="ECO:0000256" key="4">
    <source>
        <dbReference type="ARBA" id="ARBA00022519"/>
    </source>
</evidence>
<evidence type="ECO:0000313" key="11">
    <source>
        <dbReference type="EMBL" id="AWB34515.1"/>
    </source>
</evidence>
<evidence type="ECO:0000256" key="5">
    <source>
        <dbReference type="ARBA" id="ARBA00022692"/>
    </source>
</evidence>
<feature type="transmembrane region" description="Helical" evidence="9">
    <location>
        <begin position="54"/>
        <end position="72"/>
    </location>
</feature>
<accession>A0A2R4XL43</accession>
<comment type="similarity">
    <text evidence="8 9">Belongs to the TRAP transporter small permease family.</text>
</comment>
<dbReference type="AlphaFoldDB" id="A0A2R4XL43"/>